<organism evidence="3 4">
    <name type="scientific">Alistipes ihumii AP11</name>
    <dbReference type="NCBI Taxonomy" id="1211813"/>
    <lineage>
        <taxon>Bacteria</taxon>
        <taxon>Pseudomonadati</taxon>
        <taxon>Bacteroidota</taxon>
        <taxon>Bacteroidia</taxon>
        <taxon>Bacteroidales</taxon>
        <taxon>Rikenellaceae</taxon>
        <taxon>Alistipes</taxon>
    </lineage>
</organism>
<dbReference type="GeneID" id="82891467"/>
<evidence type="ECO:0000256" key="2">
    <source>
        <dbReference type="SAM" id="SignalP"/>
    </source>
</evidence>
<evidence type="ECO:0000256" key="1">
    <source>
        <dbReference type="SAM" id="MobiDB-lite"/>
    </source>
</evidence>
<reference evidence="3" key="1">
    <citation type="journal article" date="2022" name="Cell">
        <title>Design, construction, and in vivo augmentation of a complex gut microbiome.</title>
        <authorList>
            <person name="Cheng A.G."/>
            <person name="Ho P.Y."/>
            <person name="Aranda-Diaz A."/>
            <person name="Jain S."/>
            <person name="Yu F.B."/>
            <person name="Meng X."/>
            <person name="Wang M."/>
            <person name="Iakiviak M."/>
            <person name="Nagashima K."/>
            <person name="Zhao A."/>
            <person name="Murugkar P."/>
            <person name="Patil A."/>
            <person name="Atabakhsh K."/>
            <person name="Weakley A."/>
            <person name="Yan J."/>
            <person name="Brumbaugh A.R."/>
            <person name="Higginbottom S."/>
            <person name="Dimas A."/>
            <person name="Shiver A.L."/>
            <person name="Deutschbauer A."/>
            <person name="Neff N."/>
            <person name="Sonnenburg J.L."/>
            <person name="Huang K.C."/>
            <person name="Fischbach M.A."/>
        </authorList>
    </citation>
    <scope>NUCLEOTIDE SEQUENCE</scope>
    <source>
        <strain evidence="3">AP11</strain>
    </source>
</reference>
<sequence length="249" mass="28439">MKKLIVLILCLTACRTADAQSVRFFATADDYLNGRFDTLPRSSPKIRQLFVSINKTGLSDNELRDKLKTNELHLLVFEDSLYANLSTTSIGKPSNRFRRVERFGDRIFFWTWPANHMLYVGIEGGIGGGFFGGFLASMMASGLAKPYCCYWNLQTGEFRLLDSGCLYDLLEKYPDLYENYLAEPKPNKRGTREDYFIEYLEREKPELLKSVPRKTGSGYNSRNHANDRTGAETKTKRTTTGSGQRMKTK</sequence>
<protein>
    <recommendedName>
        <fullName evidence="5">DUF4136 domain-containing protein</fullName>
    </recommendedName>
</protein>
<feature type="signal peptide" evidence="2">
    <location>
        <begin position="1"/>
        <end position="19"/>
    </location>
</feature>
<keyword evidence="4" id="KW-1185">Reference proteome</keyword>
<evidence type="ECO:0008006" key="5">
    <source>
        <dbReference type="Google" id="ProtNLM"/>
    </source>
</evidence>
<evidence type="ECO:0000313" key="4">
    <source>
        <dbReference type="Proteomes" id="UP001059295"/>
    </source>
</evidence>
<dbReference type="RefSeq" id="WP_019246218.1">
    <property type="nucleotide sequence ID" value="NZ_CAPH01000013.1"/>
</dbReference>
<gene>
    <name evidence="3" type="ORF">NQ491_06995</name>
</gene>
<feature type="compositionally biased region" description="Basic and acidic residues" evidence="1">
    <location>
        <begin position="224"/>
        <end position="235"/>
    </location>
</feature>
<dbReference type="EMBL" id="CP102294">
    <property type="protein sequence ID" value="UWN56413.1"/>
    <property type="molecule type" value="Genomic_DNA"/>
</dbReference>
<evidence type="ECO:0000313" key="3">
    <source>
        <dbReference type="EMBL" id="UWN56413.1"/>
    </source>
</evidence>
<feature type="region of interest" description="Disordered" evidence="1">
    <location>
        <begin position="208"/>
        <end position="249"/>
    </location>
</feature>
<keyword evidence="2" id="KW-0732">Signal</keyword>
<feature type="chain" id="PRO_5045110909" description="DUF4136 domain-containing protein" evidence="2">
    <location>
        <begin position="20"/>
        <end position="249"/>
    </location>
</feature>
<proteinExistence type="predicted"/>
<dbReference type="Proteomes" id="UP001059295">
    <property type="component" value="Chromosome"/>
</dbReference>
<name>A0ABY5UWH7_9BACT</name>
<accession>A0ABY5UWH7</accession>